<proteinExistence type="predicted"/>
<comment type="caution">
    <text evidence="2">The sequence shown here is derived from an EMBL/GenBank/DDBJ whole genome shotgun (WGS) entry which is preliminary data.</text>
</comment>
<accession>A0ABR1JKS7</accession>
<evidence type="ECO:0000313" key="2">
    <source>
        <dbReference type="EMBL" id="KAK7461293.1"/>
    </source>
</evidence>
<feature type="signal peptide" evidence="1">
    <location>
        <begin position="1"/>
        <end position="22"/>
    </location>
</feature>
<feature type="chain" id="PRO_5046655143" description="Glycopeptide" evidence="1">
    <location>
        <begin position="23"/>
        <end position="163"/>
    </location>
</feature>
<sequence length="163" mass="16931">MFSFKSLSLFAVGATFIAAVYAETHTVVFDNRCGFGTPTLIQGPNVLSTGQSFTINGPLISAIAYLQTGSCGFNGEGCTLIETTLKNPTCAGCGSSTDISLIPPHAFSVTSGFGYFNGCDGAGADCTDPSSRATCPAFFSPDDTFEQVPCQVNDVNLAITFCD</sequence>
<protein>
    <recommendedName>
        <fullName evidence="4">Glycopeptide</fullName>
    </recommendedName>
</protein>
<evidence type="ECO:0000256" key="1">
    <source>
        <dbReference type="SAM" id="SignalP"/>
    </source>
</evidence>
<keyword evidence="1" id="KW-0732">Signal</keyword>
<dbReference type="EMBL" id="JBANRG010000013">
    <property type="protein sequence ID" value="KAK7461293.1"/>
    <property type="molecule type" value="Genomic_DNA"/>
</dbReference>
<keyword evidence="3" id="KW-1185">Reference proteome</keyword>
<organism evidence="2 3">
    <name type="scientific">Marasmiellus scandens</name>
    <dbReference type="NCBI Taxonomy" id="2682957"/>
    <lineage>
        <taxon>Eukaryota</taxon>
        <taxon>Fungi</taxon>
        <taxon>Dikarya</taxon>
        <taxon>Basidiomycota</taxon>
        <taxon>Agaricomycotina</taxon>
        <taxon>Agaricomycetes</taxon>
        <taxon>Agaricomycetidae</taxon>
        <taxon>Agaricales</taxon>
        <taxon>Marasmiineae</taxon>
        <taxon>Omphalotaceae</taxon>
        <taxon>Marasmiellus</taxon>
    </lineage>
</organism>
<gene>
    <name evidence="2" type="ORF">VKT23_008472</name>
</gene>
<evidence type="ECO:0000313" key="3">
    <source>
        <dbReference type="Proteomes" id="UP001498398"/>
    </source>
</evidence>
<reference evidence="2 3" key="1">
    <citation type="submission" date="2024-01" db="EMBL/GenBank/DDBJ databases">
        <title>A draft genome for the cacao thread blight pathogen Marasmiellus scandens.</title>
        <authorList>
            <person name="Baruah I.K."/>
            <person name="Leung J."/>
            <person name="Bukari Y."/>
            <person name="Amoako-Attah I."/>
            <person name="Meinhardt L.W."/>
            <person name="Bailey B.A."/>
            <person name="Cohen S.P."/>
        </authorList>
    </citation>
    <scope>NUCLEOTIDE SEQUENCE [LARGE SCALE GENOMIC DNA]</scope>
    <source>
        <strain evidence="2 3">GH-19</strain>
    </source>
</reference>
<evidence type="ECO:0008006" key="4">
    <source>
        <dbReference type="Google" id="ProtNLM"/>
    </source>
</evidence>
<dbReference type="Proteomes" id="UP001498398">
    <property type="component" value="Unassembled WGS sequence"/>
</dbReference>
<name>A0ABR1JKS7_9AGAR</name>